<dbReference type="PROSITE" id="PS00237">
    <property type="entry name" value="G_PROTEIN_RECEP_F1_1"/>
    <property type="match status" value="1"/>
</dbReference>
<feature type="transmembrane region" description="Helical" evidence="9">
    <location>
        <begin position="156"/>
        <end position="176"/>
    </location>
</feature>
<dbReference type="PRINTS" id="PR00237">
    <property type="entry name" value="GPCRRHODOPSN"/>
</dbReference>
<dbReference type="Gene3D" id="1.20.1070.10">
    <property type="entry name" value="Rhodopsin 7-helix transmembrane proteins"/>
    <property type="match status" value="1"/>
</dbReference>
<keyword evidence="4 8" id="KW-0297">G-protein coupled receptor</keyword>
<dbReference type="PROSITE" id="PS50262">
    <property type="entry name" value="G_PROTEIN_RECEP_F1_2"/>
    <property type="match status" value="1"/>
</dbReference>
<dbReference type="AlphaFoldDB" id="A0AA47NP88"/>
<evidence type="ECO:0000259" key="10">
    <source>
        <dbReference type="PROSITE" id="PS50262"/>
    </source>
</evidence>
<organism evidence="11 12">
    <name type="scientific">Merluccius polli</name>
    <name type="common">Benguela hake</name>
    <name type="synonym">Merluccius cadenati</name>
    <dbReference type="NCBI Taxonomy" id="89951"/>
    <lineage>
        <taxon>Eukaryota</taxon>
        <taxon>Metazoa</taxon>
        <taxon>Chordata</taxon>
        <taxon>Craniata</taxon>
        <taxon>Vertebrata</taxon>
        <taxon>Euteleostomi</taxon>
        <taxon>Actinopterygii</taxon>
        <taxon>Neopterygii</taxon>
        <taxon>Teleostei</taxon>
        <taxon>Neoteleostei</taxon>
        <taxon>Acanthomorphata</taxon>
        <taxon>Zeiogadaria</taxon>
        <taxon>Gadariae</taxon>
        <taxon>Gadiformes</taxon>
        <taxon>Gadoidei</taxon>
        <taxon>Merlucciidae</taxon>
        <taxon>Merluccius</taxon>
    </lineage>
</organism>
<evidence type="ECO:0000256" key="6">
    <source>
        <dbReference type="ARBA" id="ARBA00023170"/>
    </source>
</evidence>
<protein>
    <submittedName>
        <fullName evidence="11">Atypical chemokine receptor 4</fullName>
    </submittedName>
</protein>
<dbReference type="InterPro" id="IPR000276">
    <property type="entry name" value="GPCR_Rhodpsn"/>
</dbReference>
<dbReference type="GO" id="GO:0016493">
    <property type="term" value="F:C-C chemokine receptor activity"/>
    <property type="evidence" value="ECO:0007669"/>
    <property type="project" value="TreeGrafter"/>
</dbReference>
<feature type="transmembrane region" description="Helical" evidence="9">
    <location>
        <begin position="81"/>
        <end position="101"/>
    </location>
</feature>
<comment type="subcellular location">
    <subcellularLocation>
        <location evidence="1">Membrane</location>
    </subcellularLocation>
</comment>
<keyword evidence="3 9" id="KW-1133">Transmembrane helix</keyword>
<dbReference type="Pfam" id="PF00001">
    <property type="entry name" value="7tm_1"/>
    <property type="match status" value="1"/>
</dbReference>
<evidence type="ECO:0000256" key="7">
    <source>
        <dbReference type="ARBA" id="ARBA00023224"/>
    </source>
</evidence>
<evidence type="ECO:0000256" key="5">
    <source>
        <dbReference type="ARBA" id="ARBA00023136"/>
    </source>
</evidence>
<accession>A0AA47NP88</accession>
<comment type="caution">
    <text evidence="11">The sequence shown here is derived from an EMBL/GenBank/DDBJ whole genome shotgun (WGS) entry which is preliminary data.</text>
</comment>
<evidence type="ECO:0000256" key="4">
    <source>
        <dbReference type="ARBA" id="ARBA00023040"/>
    </source>
</evidence>
<keyword evidence="5 9" id="KW-0472">Membrane</keyword>
<dbReference type="GO" id="GO:0007204">
    <property type="term" value="P:positive regulation of cytosolic calcium ion concentration"/>
    <property type="evidence" value="ECO:0007669"/>
    <property type="project" value="TreeGrafter"/>
</dbReference>
<evidence type="ECO:0000256" key="3">
    <source>
        <dbReference type="ARBA" id="ARBA00022989"/>
    </source>
</evidence>
<proteinExistence type="inferred from homology"/>
<keyword evidence="6 8" id="KW-0675">Receptor</keyword>
<evidence type="ECO:0000256" key="8">
    <source>
        <dbReference type="RuleBase" id="RU000688"/>
    </source>
</evidence>
<dbReference type="GO" id="GO:0019722">
    <property type="term" value="P:calcium-mediated signaling"/>
    <property type="evidence" value="ECO:0007669"/>
    <property type="project" value="TreeGrafter"/>
</dbReference>
<dbReference type="InterPro" id="IPR017452">
    <property type="entry name" value="GPCR_Rhodpsn_7TM"/>
</dbReference>
<comment type="similarity">
    <text evidence="8">Belongs to the G-protein coupled receptor 1 family.</text>
</comment>
<dbReference type="GO" id="GO:0060326">
    <property type="term" value="P:cell chemotaxis"/>
    <property type="evidence" value="ECO:0007669"/>
    <property type="project" value="TreeGrafter"/>
</dbReference>
<dbReference type="GO" id="GO:0006955">
    <property type="term" value="P:immune response"/>
    <property type="evidence" value="ECO:0007669"/>
    <property type="project" value="TreeGrafter"/>
</dbReference>
<sequence length="420" mass="46561">MVLSYQDGDWELSDYHSNDTTEEDVLHEICGPGEVETEAIRGFQSFMFCLIFLLGVAGNALVIATFALYRRHCLRSMTDIFLLHLALADLLLLLTLPLQGVDTYLGWVFSEPLCKATRAGYTLNTYSGLMLLACISVDRYVLVARPQEVLRLRSRLLAGGKLTSLAVWLAAFLLSVPEIRYAGVSVEGGDSYCVVRESPAVKRITSMTLITVFGLSSVVMVTCYSCVGKMLWAGPGEKGLSKRGGWRRQQRTLKLMAALVVVFLVFQLPYTVVLWHKMAAEAFCSTFLDYVTCTLAYSRCCLNPILYTLMGSRFRNDVRKLADATCCRRHLCRSRPRPLVVKAGKCSSMPTSSFPSYPSYPSSPPLTPLSAPPTPLSSFSSLTPYTPRRNLHHIPEMLTSNQVLPVEEPFDIAAASEFGL</sequence>
<dbReference type="GO" id="GO:0009897">
    <property type="term" value="C:external side of plasma membrane"/>
    <property type="evidence" value="ECO:0007669"/>
    <property type="project" value="TreeGrafter"/>
</dbReference>
<feature type="transmembrane region" description="Helical" evidence="9">
    <location>
        <begin position="209"/>
        <end position="232"/>
    </location>
</feature>
<keyword evidence="12" id="KW-1185">Reference proteome</keyword>
<evidence type="ECO:0000313" key="12">
    <source>
        <dbReference type="Proteomes" id="UP001174136"/>
    </source>
</evidence>
<keyword evidence="2 8" id="KW-0812">Transmembrane</keyword>
<gene>
    <name evidence="11" type="primary">ACKR4_1</name>
    <name evidence="11" type="ORF">N1851_031420</name>
</gene>
<feature type="domain" description="G-protein coupled receptors family 1 profile" evidence="10">
    <location>
        <begin position="58"/>
        <end position="307"/>
    </location>
</feature>
<dbReference type="PANTHER" id="PTHR10489:SF735">
    <property type="entry name" value="C-C CHEMOKINE RECEPTOR TYPE 10"/>
    <property type="match status" value="1"/>
</dbReference>
<keyword evidence="7 8" id="KW-0807">Transducer</keyword>
<dbReference type="PANTHER" id="PTHR10489">
    <property type="entry name" value="CELL ADHESION MOLECULE"/>
    <property type="match status" value="1"/>
</dbReference>
<feature type="transmembrane region" description="Helical" evidence="9">
    <location>
        <begin position="253"/>
        <end position="275"/>
    </location>
</feature>
<dbReference type="InterPro" id="IPR050119">
    <property type="entry name" value="CCR1-9-like"/>
</dbReference>
<feature type="transmembrane region" description="Helical" evidence="9">
    <location>
        <begin position="45"/>
        <end position="69"/>
    </location>
</feature>
<dbReference type="EMBL" id="JAOPHQ010006007">
    <property type="protein sequence ID" value="KAK0133201.1"/>
    <property type="molecule type" value="Genomic_DNA"/>
</dbReference>
<name>A0AA47NP88_MERPO</name>
<feature type="transmembrane region" description="Helical" evidence="9">
    <location>
        <begin position="121"/>
        <end position="144"/>
    </location>
</feature>
<evidence type="ECO:0000313" key="11">
    <source>
        <dbReference type="EMBL" id="KAK0133201.1"/>
    </source>
</evidence>
<evidence type="ECO:0000256" key="1">
    <source>
        <dbReference type="ARBA" id="ARBA00004370"/>
    </source>
</evidence>
<dbReference type="GO" id="GO:0019957">
    <property type="term" value="F:C-C chemokine binding"/>
    <property type="evidence" value="ECO:0007669"/>
    <property type="project" value="TreeGrafter"/>
</dbReference>
<dbReference type="SUPFAM" id="SSF81321">
    <property type="entry name" value="Family A G protein-coupled receptor-like"/>
    <property type="match status" value="1"/>
</dbReference>
<evidence type="ECO:0000256" key="2">
    <source>
        <dbReference type="ARBA" id="ARBA00022692"/>
    </source>
</evidence>
<evidence type="ECO:0000256" key="9">
    <source>
        <dbReference type="SAM" id="Phobius"/>
    </source>
</evidence>
<reference evidence="11" key="1">
    <citation type="journal article" date="2023" name="Front. Mar. Sci.">
        <title>A new Merluccius polli reference genome to investigate the effects of global change in West African waters.</title>
        <authorList>
            <person name="Mateo J.L."/>
            <person name="Blanco-Fernandez C."/>
            <person name="Garcia-Vazquez E."/>
            <person name="Machado-Schiaffino G."/>
        </authorList>
    </citation>
    <scope>NUCLEOTIDE SEQUENCE</scope>
    <source>
        <strain evidence="11">C29</strain>
        <tissue evidence="11">Fin</tissue>
    </source>
</reference>
<dbReference type="Proteomes" id="UP001174136">
    <property type="component" value="Unassembled WGS sequence"/>
</dbReference>